<dbReference type="Pfam" id="PF02481">
    <property type="entry name" value="DNA_processg_A"/>
    <property type="match status" value="1"/>
</dbReference>
<dbReference type="PANTHER" id="PTHR43022:SF1">
    <property type="entry name" value="PROTEIN SMF"/>
    <property type="match status" value="1"/>
</dbReference>
<dbReference type="OrthoDB" id="9785707at2"/>
<dbReference type="AlphaFoldDB" id="A0A173WD26"/>
<comment type="similarity">
    <text evidence="1">Belongs to the DprA/Smf family.</text>
</comment>
<gene>
    <name evidence="3" type="primary">smf</name>
    <name evidence="3" type="ORF">ERS852385_00147</name>
</gene>
<dbReference type="GeneID" id="83709741"/>
<keyword evidence="4" id="KW-1185">Reference proteome</keyword>
<dbReference type="eggNOG" id="COG0758">
    <property type="taxonomic scope" value="Bacteria"/>
</dbReference>
<evidence type="ECO:0000313" key="4">
    <source>
        <dbReference type="Proteomes" id="UP000095546"/>
    </source>
</evidence>
<reference evidence="3 4" key="1">
    <citation type="submission" date="2015-09" db="EMBL/GenBank/DDBJ databases">
        <authorList>
            <consortium name="Pathogen Informatics"/>
        </authorList>
    </citation>
    <scope>NUCLEOTIDE SEQUENCE [LARGE SCALE GENOMIC DNA]</scope>
    <source>
        <strain evidence="3 4">2789STDY5608828</strain>
    </source>
</reference>
<dbReference type="InterPro" id="IPR003488">
    <property type="entry name" value="DprA"/>
</dbReference>
<accession>A0A173WD26</accession>
<dbReference type="SUPFAM" id="SSF102405">
    <property type="entry name" value="MCP/YpsA-like"/>
    <property type="match status" value="1"/>
</dbReference>
<sequence length="364" mass="39713">MDARQDFYLAALAQCPGLGSRRLGPLLQTGLDAVSLWQMPALEMSRLVKMPQGLVSTIDAFRRDHPDMPEALADICEQRGVHLCTLQDEDYPYLLKEIFSPPPVLYCRGTLMPKERRVAIVGSRRLSPYGEALALEFGEQLAAAGLTVVSGAARGIDTRSHRGALKTGRTVAVLGCGIDVAYPAENRRLLAQIAESGAVISEYAPGVQPLPAFFPARNRIISGLSEGTLVVEAAARSGSLITAELALSEGREVYALPGSVFSKMSEGCHHLIQQGARLVTKPGDILEDMGLVQKVTAKKQKSMTPDERRVYQVLSFDRALSADEILMSLPDGEMPNLSFTLLQMELKGLIIENELHAYRRAERE</sequence>
<dbReference type="NCBIfam" id="TIGR00732">
    <property type="entry name" value="dprA"/>
    <property type="match status" value="1"/>
</dbReference>
<protein>
    <submittedName>
        <fullName evidence="3">DNA protecting protein DprA</fullName>
    </submittedName>
</protein>
<dbReference type="InterPro" id="IPR057666">
    <property type="entry name" value="DrpA_SLOG"/>
</dbReference>
<dbReference type="EMBL" id="CYYU01000001">
    <property type="protein sequence ID" value="CUN36357.1"/>
    <property type="molecule type" value="Genomic_DNA"/>
</dbReference>
<dbReference type="Proteomes" id="UP000095546">
    <property type="component" value="Unassembled WGS sequence"/>
</dbReference>
<feature type="domain" description="Smf/DprA SLOG" evidence="2">
    <location>
        <begin position="83"/>
        <end position="289"/>
    </location>
</feature>
<dbReference type="PANTHER" id="PTHR43022">
    <property type="entry name" value="PROTEIN SMF"/>
    <property type="match status" value="1"/>
</dbReference>
<name>A0A173WD26_9FIRM</name>
<evidence type="ECO:0000259" key="2">
    <source>
        <dbReference type="Pfam" id="PF02481"/>
    </source>
</evidence>
<proteinExistence type="inferred from homology"/>
<evidence type="ECO:0000256" key="1">
    <source>
        <dbReference type="ARBA" id="ARBA00006525"/>
    </source>
</evidence>
<evidence type="ECO:0000313" key="3">
    <source>
        <dbReference type="EMBL" id="CUN36357.1"/>
    </source>
</evidence>
<organism evidence="3 4">
    <name type="scientific">Mitsuokella jalaludinii</name>
    <dbReference type="NCBI Taxonomy" id="187979"/>
    <lineage>
        <taxon>Bacteria</taxon>
        <taxon>Bacillati</taxon>
        <taxon>Bacillota</taxon>
        <taxon>Negativicutes</taxon>
        <taxon>Selenomonadales</taxon>
        <taxon>Selenomonadaceae</taxon>
        <taxon>Mitsuokella</taxon>
    </lineage>
</organism>
<dbReference type="Gene3D" id="3.40.50.450">
    <property type="match status" value="1"/>
</dbReference>
<dbReference type="GO" id="GO:0009294">
    <property type="term" value="P:DNA-mediated transformation"/>
    <property type="evidence" value="ECO:0007669"/>
    <property type="project" value="InterPro"/>
</dbReference>
<dbReference type="STRING" id="187979.ERS852385_00147"/>
<dbReference type="RefSeq" id="WP_036373822.1">
    <property type="nucleotide sequence ID" value="NZ_CABIWZ010000001.1"/>
</dbReference>